<protein>
    <submittedName>
        <fullName evidence="2">RHS repeat-associated core domain-containing protein</fullName>
    </submittedName>
</protein>
<dbReference type="InterPro" id="IPR022385">
    <property type="entry name" value="Rhs_assc_core"/>
</dbReference>
<dbReference type="STRING" id="1004.SAMN05661012_03229"/>
<dbReference type="Pfam" id="PF20041">
    <property type="entry name" value="DUF6443"/>
    <property type="match status" value="1"/>
</dbReference>
<gene>
    <name evidence="2" type="ORF">SAMN05661012_03229</name>
</gene>
<accession>A0A1K1QYF9</accession>
<evidence type="ECO:0000313" key="2">
    <source>
        <dbReference type="EMBL" id="SFW64978.1"/>
    </source>
</evidence>
<dbReference type="PANTHER" id="PTHR32305:SF15">
    <property type="entry name" value="PROTEIN RHSA-RELATED"/>
    <property type="match status" value="1"/>
</dbReference>
<feature type="domain" description="DUF6443" evidence="1">
    <location>
        <begin position="81"/>
        <end position="214"/>
    </location>
</feature>
<dbReference type="Gene3D" id="2.180.10.10">
    <property type="entry name" value="RHS repeat-associated core"/>
    <property type="match status" value="2"/>
</dbReference>
<sequence>MKDTYIHDLYDNEIQRIVLNMKVGTIRLLLCSILVLSGLQHMYAQTPGGSGRPAATATGIPGAYTNTIINYVRSWDPVMPTSDLSAVTGATDVSTVKQRTQYFDGLGRLLQTVTKGTSTSGKDLVEPVQYDNFGRESYKYLPYVPQAGNTNDGKFKTDPFNAQNTFYQNTTLNPGAAGENIYYGQTAYESSPLNRVLKQYATGNSWAKNDASGVEKGGNKPVELQYQLNTVADEVRIWDMPATGNIPTSANGRVYAAGQLFKNIMKDEQGQRVVEYKDVQHRVVLKKVELTSNAADGHTGWLCTYYVYDDLDNLRCVIPPKAVELIKSSWTIDATVAEELCFFYEYDGQNRMIRKKLPGAAYTEMVYDVRDRMVFIQDGNLLAKGQWKVIFYDEQNRPTMTALYNSASTRTQLQNSMNTAVTNSQNISYTIPGVSDMVIGSYEPDVHSYQATNSIAFEYGYESGTGAEVAAEIDAAANRGVVAVTAVNPLPDISAASLTPLSYTFYDNYSFTGAQAAESADFSKPQAGTNLYAESIAGTSTNTRGLVTGTKVKILGTTDGWLTTTNYYNDKGRLVQTIADNISGGRDVTTNLFDFSGKLLSSYRKQGNRRSAVTPQSTVLTMFSYDAAGRVKTVKKRLNDNTALERTIADNSYDELGHPQVKRLGVTGTSTQMETLNYEYNIRGWLKSINKGYLSSSPTSNWFGQELSYDYGFTTSQYNGNIAGSRWKSAGDGINRAYGYQYDNSGRLIAAEFNQQNAAGAGWTKDKMDFSVSNLTYDANGNIMSMTQKGVVGTAAPSIVDQLTYTYKLNGNRLGAVADPMNTASAKLGDFVKGNSSGDDYDYDANGNLKYDLNKKISAIAYNYLNLPEVITVTGKGSIQYLYDASGNKLRKIVTDNTGTLAKITTTDYIGELVYRQDSLELISHEEGRIRPVYVTGSPVAYVYDYFIRDHLGNIRLVLTEQTDFSMYAATMETAAVATETALFSNITETRAEKPAGYPEDATTATNKFVAKLNARVGGQKIGPSLVLKVMAGDTVQISAKAFYKSQGLQESNKKIPAEDMLVSLVHAFTGDNSETGVHTAGIQENSTPFNENFINNDYQRLKEKNSDDLPTVRPKAYLNYVLFDNDFKMVENNSGVRQVKEAPDKLQELVVGKNVMQKSGFLYVYTSNESTQDVMFDNVVLGLNSGPLLEETHYYPFGLTMAGISSRAAGGLQNRLKYNGKELQSGEFSDGGGLEWYDYGTRMYDVQIGRWHELDLLAEKMPRWSPYVYSFNNPIRFIDPDGMAPSDSTSLTPLPAPKVTKQPSVIYNTFAYNENCRDCGTDYVTEIQTTTTVQKNGEGATLYTMTSTTITTVGINANGEIQKDLSQNTLTTIQISTSDGIKTTTITDPKSIDIGKVSGDLSKAVNKVANVKVNNNGRSPVQLVAESNQQRQTSAGWVATGSGVLSLATGVAAIFFPGAAPLGYTSLASGGAGVVADIYGRMQGVNPESIRLKIK</sequence>
<dbReference type="NCBIfam" id="TIGR03696">
    <property type="entry name" value="Rhs_assc_core"/>
    <property type="match status" value="1"/>
</dbReference>
<organism evidence="2 3">
    <name type="scientific">Chitinophaga sancti</name>
    <dbReference type="NCBI Taxonomy" id="1004"/>
    <lineage>
        <taxon>Bacteria</taxon>
        <taxon>Pseudomonadati</taxon>
        <taxon>Bacteroidota</taxon>
        <taxon>Chitinophagia</taxon>
        <taxon>Chitinophagales</taxon>
        <taxon>Chitinophagaceae</taxon>
        <taxon>Chitinophaga</taxon>
    </lineage>
</organism>
<dbReference type="OrthoDB" id="976756at2"/>
<name>A0A1K1QYF9_9BACT</name>
<dbReference type="EMBL" id="FPIZ01000009">
    <property type="protein sequence ID" value="SFW64978.1"/>
    <property type="molecule type" value="Genomic_DNA"/>
</dbReference>
<dbReference type="InterPro" id="IPR050708">
    <property type="entry name" value="T6SS_VgrG/RHS"/>
</dbReference>
<dbReference type="InterPro" id="IPR045619">
    <property type="entry name" value="DUF6443"/>
</dbReference>
<evidence type="ECO:0000313" key="3">
    <source>
        <dbReference type="Proteomes" id="UP000183788"/>
    </source>
</evidence>
<evidence type="ECO:0000259" key="1">
    <source>
        <dbReference type="Pfam" id="PF20041"/>
    </source>
</evidence>
<reference evidence="2 3" key="1">
    <citation type="submission" date="2016-11" db="EMBL/GenBank/DDBJ databases">
        <authorList>
            <person name="Jaros S."/>
            <person name="Januszkiewicz K."/>
            <person name="Wedrychowicz H."/>
        </authorList>
    </citation>
    <scope>NUCLEOTIDE SEQUENCE [LARGE SCALE GENOMIC DNA]</scope>
    <source>
        <strain evidence="2 3">DSM 784</strain>
    </source>
</reference>
<dbReference type="Proteomes" id="UP000183788">
    <property type="component" value="Unassembled WGS sequence"/>
</dbReference>
<dbReference type="PANTHER" id="PTHR32305">
    <property type="match status" value="1"/>
</dbReference>
<proteinExistence type="predicted"/>